<dbReference type="AlphaFoldDB" id="A0A133XQ30"/>
<feature type="region of interest" description="Disordered" evidence="1">
    <location>
        <begin position="1"/>
        <end position="27"/>
    </location>
</feature>
<feature type="compositionally biased region" description="Basic and acidic residues" evidence="1">
    <location>
        <begin position="1"/>
        <end position="10"/>
    </location>
</feature>
<accession>A0A133XQ30</accession>
<feature type="compositionally biased region" description="Polar residues" evidence="1">
    <location>
        <begin position="11"/>
        <end position="24"/>
    </location>
</feature>
<keyword evidence="3" id="KW-1185">Reference proteome</keyword>
<name>A0A133XQ30_9ACTN</name>
<dbReference type="Proteomes" id="UP000070675">
    <property type="component" value="Unassembled WGS sequence"/>
</dbReference>
<gene>
    <name evidence="2" type="ORF">HMPREF3192_01406</name>
</gene>
<organism evidence="2 3">
    <name type="scientific">Atopobium deltae</name>
    <dbReference type="NCBI Taxonomy" id="1393034"/>
    <lineage>
        <taxon>Bacteria</taxon>
        <taxon>Bacillati</taxon>
        <taxon>Actinomycetota</taxon>
        <taxon>Coriobacteriia</taxon>
        <taxon>Coriobacteriales</taxon>
        <taxon>Atopobiaceae</taxon>
        <taxon>Atopobium</taxon>
    </lineage>
</organism>
<sequence length="42" mass="4670">MSDDSGREQIKSTSSQADMPTSSHHVLRFHASHVSRVYAVAR</sequence>
<dbReference type="PATRIC" id="fig|1393034.3.peg.1369"/>
<comment type="caution">
    <text evidence="2">The sequence shown here is derived from an EMBL/GenBank/DDBJ whole genome shotgun (WGS) entry which is preliminary data.</text>
</comment>
<protein>
    <submittedName>
        <fullName evidence="2">Uncharacterized protein</fullName>
    </submittedName>
</protein>
<proteinExistence type="predicted"/>
<evidence type="ECO:0000256" key="1">
    <source>
        <dbReference type="SAM" id="MobiDB-lite"/>
    </source>
</evidence>
<reference evidence="3" key="1">
    <citation type="submission" date="2016-01" db="EMBL/GenBank/DDBJ databases">
        <authorList>
            <person name="Mitreva M."/>
            <person name="Pepin K.H."/>
            <person name="Mihindukulasuriya K.A."/>
            <person name="Fulton R."/>
            <person name="Fronick C."/>
            <person name="O'Laughlin M."/>
            <person name="Miner T."/>
            <person name="Herter B."/>
            <person name="Rosa B.A."/>
            <person name="Cordes M."/>
            <person name="Tomlinson C."/>
            <person name="Wollam A."/>
            <person name="Palsikar V.B."/>
            <person name="Mardis E.R."/>
            <person name="Wilson R.K."/>
        </authorList>
    </citation>
    <scope>NUCLEOTIDE SEQUENCE [LARGE SCALE GENOMIC DNA]</scope>
    <source>
        <strain evidence="3">DNF00019</strain>
    </source>
</reference>
<evidence type="ECO:0000313" key="3">
    <source>
        <dbReference type="Proteomes" id="UP000070675"/>
    </source>
</evidence>
<evidence type="ECO:0000313" key="2">
    <source>
        <dbReference type="EMBL" id="KXB33035.1"/>
    </source>
</evidence>
<dbReference type="EMBL" id="LSCR01000042">
    <property type="protein sequence ID" value="KXB33035.1"/>
    <property type="molecule type" value="Genomic_DNA"/>
</dbReference>